<accession>A0ABW5VXE6</accession>
<evidence type="ECO:0000259" key="5">
    <source>
        <dbReference type="Pfam" id="PF01266"/>
    </source>
</evidence>
<evidence type="ECO:0000256" key="2">
    <source>
        <dbReference type="ARBA" id="ARBA00022630"/>
    </source>
</evidence>
<dbReference type="InterPro" id="IPR036188">
    <property type="entry name" value="FAD/NAD-bd_sf"/>
</dbReference>
<dbReference type="EMBL" id="JBHUOG010000002">
    <property type="protein sequence ID" value="MFD2795904.1"/>
    <property type="molecule type" value="Genomic_DNA"/>
</dbReference>
<keyword evidence="7" id="KW-1185">Reference proteome</keyword>
<evidence type="ECO:0000313" key="6">
    <source>
        <dbReference type="EMBL" id="MFD2795904.1"/>
    </source>
</evidence>
<keyword evidence="4" id="KW-0560">Oxidoreductase</keyword>
<dbReference type="SUPFAM" id="SSF51905">
    <property type="entry name" value="FAD/NAD(P)-binding domain"/>
    <property type="match status" value="1"/>
</dbReference>
<name>A0ABW5VXE6_9MICO</name>
<dbReference type="Proteomes" id="UP001597479">
    <property type="component" value="Unassembled WGS sequence"/>
</dbReference>
<evidence type="ECO:0000256" key="3">
    <source>
        <dbReference type="ARBA" id="ARBA00022827"/>
    </source>
</evidence>
<dbReference type="InterPro" id="IPR045170">
    <property type="entry name" value="MTOX"/>
</dbReference>
<proteinExistence type="predicted"/>
<dbReference type="Gene3D" id="3.30.9.10">
    <property type="entry name" value="D-Amino Acid Oxidase, subunit A, domain 2"/>
    <property type="match status" value="1"/>
</dbReference>
<keyword evidence="3" id="KW-0274">FAD</keyword>
<dbReference type="PANTHER" id="PTHR10961:SF7">
    <property type="entry name" value="FAD DEPENDENT OXIDOREDUCTASE DOMAIN-CONTAINING PROTEIN"/>
    <property type="match status" value="1"/>
</dbReference>
<organism evidence="6 7">
    <name type="scientific">Promicromonospora vindobonensis</name>
    <dbReference type="NCBI Taxonomy" id="195748"/>
    <lineage>
        <taxon>Bacteria</taxon>
        <taxon>Bacillati</taxon>
        <taxon>Actinomycetota</taxon>
        <taxon>Actinomycetes</taxon>
        <taxon>Micrococcales</taxon>
        <taxon>Promicromonosporaceae</taxon>
        <taxon>Promicromonospora</taxon>
    </lineage>
</organism>
<sequence length="383" mass="40143">MRDLAVVGLGALGVHVAAEAAARGLSTAGFEAFGPAHERGATGGSTRIFRLVYTFGGDYLPALLRAADAWAALERRHPGSVRHGHGALTIGDPADPEIAAAVESARAHGIGHEVLDSAALAVRWPQHRLLDGDIAVADPAGALLLPRSITAVVAREATAAGARLRYDDPVTRIDPVPGGHEVVTASGHRIRATRVLVSAGAWTARFAPEYAAAVELRRVVLQWYATPDPAAYGPDRFPVGVRRSAGGIRYSFFPQTDSRGVKVNFHVPKLTVPDADAPVNPVPDHYAGPHEATLRATLPALGARTHSAAYVESYTPDYRILLDRIAGRENAWLLAGGSGQAFKLAPALAEHAVARILGEQPPLDLHGVVRGLAAAPTEAVAGP</sequence>
<keyword evidence="2" id="KW-0285">Flavoprotein</keyword>
<evidence type="ECO:0000313" key="7">
    <source>
        <dbReference type="Proteomes" id="UP001597479"/>
    </source>
</evidence>
<feature type="domain" description="FAD dependent oxidoreductase" evidence="5">
    <location>
        <begin position="3"/>
        <end position="354"/>
    </location>
</feature>
<dbReference type="PANTHER" id="PTHR10961">
    <property type="entry name" value="PEROXISOMAL SARCOSINE OXIDASE"/>
    <property type="match status" value="1"/>
</dbReference>
<gene>
    <name evidence="6" type="ORF">ACFS27_20245</name>
</gene>
<dbReference type="Gene3D" id="3.50.50.60">
    <property type="entry name" value="FAD/NAD(P)-binding domain"/>
    <property type="match status" value="1"/>
</dbReference>
<dbReference type="InterPro" id="IPR006076">
    <property type="entry name" value="FAD-dep_OxRdtase"/>
</dbReference>
<protein>
    <submittedName>
        <fullName evidence="6">FAD-dependent oxidoreductase</fullName>
    </submittedName>
</protein>
<dbReference type="RefSeq" id="WP_377186562.1">
    <property type="nucleotide sequence ID" value="NZ_JBHUOG010000002.1"/>
</dbReference>
<dbReference type="Pfam" id="PF01266">
    <property type="entry name" value="DAO"/>
    <property type="match status" value="1"/>
</dbReference>
<evidence type="ECO:0000256" key="1">
    <source>
        <dbReference type="ARBA" id="ARBA00001974"/>
    </source>
</evidence>
<comment type="caution">
    <text evidence="6">The sequence shown here is derived from an EMBL/GenBank/DDBJ whole genome shotgun (WGS) entry which is preliminary data.</text>
</comment>
<comment type="cofactor">
    <cofactor evidence="1">
        <name>FAD</name>
        <dbReference type="ChEBI" id="CHEBI:57692"/>
    </cofactor>
</comment>
<reference evidence="7" key="1">
    <citation type="journal article" date="2019" name="Int. J. Syst. Evol. Microbiol.">
        <title>The Global Catalogue of Microorganisms (GCM) 10K type strain sequencing project: providing services to taxonomists for standard genome sequencing and annotation.</title>
        <authorList>
            <consortium name="The Broad Institute Genomics Platform"/>
            <consortium name="The Broad Institute Genome Sequencing Center for Infectious Disease"/>
            <person name="Wu L."/>
            <person name="Ma J."/>
        </authorList>
    </citation>
    <scope>NUCLEOTIDE SEQUENCE [LARGE SCALE GENOMIC DNA]</scope>
    <source>
        <strain evidence="7">CCM 7044</strain>
    </source>
</reference>
<evidence type="ECO:0000256" key="4">
    <source>
        <dbReference type="ARBA" id="ARBA00023002"/>
    </source>
</evidence>